<evidence type="ECO:0000256" key="1">
    <source>
        <dbReference type="SAM" id="Phobius"/>
    </source>
</evidence>
<accession>A0A919Q004</accession>
<proteinExistence type="predicted"/>
<keyword evidence="3" id="KW-1185">Reference proteome</keyword>
<dbReference type="EMBL" id="BONR01000001">
    <property type="protein sequence ID" value="GIG53790.1"/>
    <property type="molecule type" value="Genomic_DNA"/>
</dbReference>
<feature type="transmembrane region" description="Helical" evidence="1">
    <location>
        <begin position="122"/>
        <end position="143"/>
    </location>
</feature>
<keyword evidence="1" id="KW-1133">Transmembrane helix</keyword>
<dbReference type="AlphaFoldDB" id="A0A919Q004"/>
<organism evidence="2 3">
    <name type="scientific">Demequina activiva</name>
    <dbReference type="NCBI Taxonomy" id="1582364"/>
    <lineage>
        <taxon>Bacteria</taxon>
        <taxon>Bacillati</taxon>
        <taxon>Actinomycetota</taxon>
        <taxon>Actinomycetes</taxon>
        <taxon>Micrococcales</taxon>
        <taxon>Demequinaceae</taxon>
        <taxon>Demequina</taxon>
    </lineage>
</organism>
<dbReference type="Proteomes" id="UP000652354">
    <property type="component" value="Unassembled WGS sequence"/>
</dbReference>
<gene>
    <name evidence="2" type="ORF">Dac01nite_05420</name>
</gene>
<evidence type="ECO:0000313" key="3">
    <source>
        <dbReference type="Proteomes" id="UP000652354"/>
    </source>
</evidence>
<protein>
    <recommendedName>
        <fullName evidence="4">LPXTG cell wall anchor domain-containing protein</fullName>
    </recommendedName>
</protein>
<comment type="caution">
    <text evidence="2">The sequence shown here is derived from an EMBL/GenBank/DDBJ whole genome shotgun (WGS) entry which is preliminary data.</text>
</comment>
<evidence type="ECO:0000313" key="2">
    <source>
        <dbReference type="EMBL" id="GIG53790.1"/>
    </source>
</evidence>
<keyword evidence="1" id="KW-0812">Transmembrane</keyword>
<sequence length="155" mass="15667">MIAAGAGQAMAAPPYPASDYSVTCSTQQVPVTNSFECEVRGPDGAQAQLQTTFAGEDADIVAGTVTSSAKEIAGGLAQFTVLAPSVEGPIDIVGIVDGEVVPGGEIVVLAVDTLATTGFDSWNLVIVAASLVVVGGAVVIIAVRRRESKNVEQHA</sequence>
<name>A0A919Q004_9MICO</name>
<keyword evidence="1" id="KW-0472">Membrane</keyword>
<reference evidence="2" key="1">
    <citation type="submission" date="2021-01" db="EMBL/GenBank/DDBJ databases">
        <title>Whole genome shotgun sequence of Demequina activiva NBRC 110675.</title>
        <authorList>
            <person name="Komaki H."/>
            <person name="Tamura T."/>
        </authorList>
    </citation>
    <scope>NUCLEOTIDE SEQUENCE</scope>
    <source>
        <strain evidence="2">NBRC 110675</strain>
    </source>
</reference>
<evidence type="ECO:0008006" key="4">
    <source>
        <dbReference type="Google" id="ProtNLM"/>
    </source>
</evidence>